<dbReference type="InterPro" id="IPR039935">
    <property type="entry name" value="YML079W-like"/>
</dbReference>
<dbReference type="PANTHER" id="PTHR33387">
    <property type="entry name" value="RMLC-LIKE JELLY ROLL FOLD PROTEIN"/>
    <property type="match status" value="1"/>
</dbReference>
<dbReference type="InterPro" id="IPR011051">
    <property type="entry name" value="RmlC_Cupin_sf"/>
</dbReference>
<dbReference type="Pfam" id="PF06172">
    <property type="entry name" value="Cupin_5"/>
    <property type="match status" value="1"/>
</dbReference>
<protein>
    <recommendedName>
        <fullName evidence="1">DUF985 domain-containing protein</fullName>
    </recommendedName>
</protein>
<reference evidence="2 3" key="1">
    <citation type="submission" date="2019-06" db="EMBL/GenBank/DDBJ databases">
        <title>Genomic Encyclopedia of Type Strains, Phase IV (KMG-V): Genome sequencing to study the core and pangenomes of soil and plant-associated prokaryotes.</title>
        <authorList>
            <person name="Whitman W."/>
        </authorList>
    </citation>
    <scope>NUCLEOTIDE SEQUENCE [LARGE SCALE GENOMIC DNA]</scope>
    <source>
        <strain evidence="2 3">BR 11880</strain>
    </source>
</reference>
<dbReference type="EMBL" id="VITN01000005">
    <property type="protein sequence ID" value="TWB21246.1"/>
    <property type="molecule type" value="Genomic_DNA"/>
</dbReference>
<comment type="caution">
    <text evidence="2">The sequence shown here is derived from an EMBL/GenBank/DDBJ whole genome shotgun (WGS) entry which is preliminary data.</text>
</comment>
<dbReference type="CDD" id="cd06121">
    <property type="entry name" value="cupin_YML079wp"/>
    <property type="match status" value="1"/>
</dbReference>
<evidence type="ECO:0000313" key="3">
    <source>
        <dbReference type="Proteomes" id="UP000319859"/>
    </source>
</evidence>
<organism evidence="2 3">
    <name type="scientific">Nitrospirillum amazonense</name>
    <dbReference type="NCBI Taxonomy" id="28077"/>
    <lineage>
        <taxon>Bacteria</taxon>
        <taxon>Pseudomonadati</taxon>
        <taxon>Pseudomonadota</taxon>
        <taxon>Alphaproteobacteria</taxon>
        <taxon>Rhodospirillales</taxon>
        <taxon>Azospirillaceae</taxon>
        <taxon>Nitrospirillum</taxon>
    </lineage>
</organism>
<evidence type="ECO:0000313" key="2">
    <source>
        <dbReference type="EMBL" id="TWB21246.1"/>
    </source>
</evidence>
<dbReference type="RefSeq" id="WP_211115180.1">
    <property type="nucleotide sequence ID" value="NZ_VITN01000005.1"/>
</dbReference>
<accession>A0A560FI40</accession>
<proteinExistence type="predicted"/>
<name>A0A560FI40_9PROT</name>
<dbReference type="InterPro" id="IPR009327">
    <property type="entry name" value="Cupin_DUF985"/>
</dbReference>
<dbReference type="Gene3D" id="2.60.120.10">
    <property type="entry name" value="Jelly Rolls"/>
    <property type="match status" value="1"/>
</dbReference>
<dbReference type="InterPro" id="IPR014710">
    <property type="entry name" value="RmlC-like_jellyroll"/>
</dbReference>
<dbReference type="AlphaFoldDB" id="A0A560FI40"/>
<sequence length="150" mass="16073">MEATSLDAEGIIRLLGLRPHPEGGHYVETYRHAPANGGRGDSTAIYFLLKAGERSHWHRVRDADEVWHWHAGAPLRLSLSADGVASTHLTLGADLAAGQRPQGVVPAGQWQAAESLGNWTLVGCTVAPAFEFRAFEMAPPDWAPGAGYPA</sequence>
<feature type="domain" description="DUF985" evidence="1">
    <location>
        <begin position="11"/>
        <end position="138"/>
    </location>
</feature>
<dbReference type="Proteomes" id="UP000319859">
    <property type="component" value="Unassembled WGS sequence"/>
</dbReference>
<gene>
    <name evidence="2" type="ORF">FBZ89_105116</name>
</gene>
<dbReference type="SUPFAM" id="SSF51182">
    <property type="entry name" value="RmlC-like cupins"/>
    <property type="match status" value="1"/>
</dbReference>
<dbReference type="PANTHER" id="PTHR33387:SF3">
    <property type="entry name" value="DUF985 DOMAIN-CONTAINING PROTEIN"/>
    <property type="match status" value="1"/>
</dbReference>
<evidence type="ECO:0000259" key="1">
    <source>
        <dbReference type="Pfam" id="PF06172"/>
    </source>
</evidence>